<name>A0A3D2SJD8_9BACE</name>
<evidence type="ECO:0000256" key="4">
    <source>
        <dbReference type="ARBA" id="ARBA00022989"/>
    </source>
</evidence>
<keyword evidence="3" id="KW-0406">Ion transport</keyword>
<feature type="domain" description="Cation efflux protein transmembrane" evidence="7">
    <location>
        <begin position="87"/>
        <end position="260"/>
    </location>
</feature>
<dbReference type="InterPro" id="IPR050681">
    <property type="entry name" value="CDF/SLC30A"/>
</dbReference>
<feature type="transmembrane region" description="Helical" evidence="6">
    <location>
        <begin position="145"/>
        <end position="164"/>
    </location>
</feature>
<proteinExistence type="predicted"/>
<evidence type="ECO:0000256" key="1">
    <source>
        <dbReference type="ARBA" id="ARBA00004141"/>
    </source>
</evidence>
<evidence type="ECO:0000313" key="9">
    <source>
        <dbReference type="Proteomes" id="UP000263098"/>
    </source>
</evidence>
<dbReference type="InterPro" id="IPR036163">
    <property type="entry name" value="HMA_dom_sf"/>
</dbReference>
<accession>A0A3D2SJD8</accession>
<dbReference type="InterPro" id="IPR027469">
    <property type="entry name" value="Cation_efflux_TMD_sf"/>
</dbReference>
<dbReference type="AlphaFoldDB" id="A0A3D2SJD8"/>
<dbReference type="Proteomes" id="UP000263098">
    <property type="component" value="Unassembled WGS sequence"/>
</dbReference>
<feature type="transmembrane region" description="Helical" evidence="6">
    <location>
        <begin position="86"/>
        <end position="108"/>
    </location>
</feature>
<keyword evidence="3" id="KW-0813">Transport</keyword>
<reference evidence="8 9" key="1">
    <citation type="journal article" date="2018" name="Nat. Biotechnol.">
        <title>A standardized bacterial taxonomy based on genome phylogeny substantially revises the tree of life.</title>
        <authorList>
            <person name="Parks D.H."/>
            <person name="Chuvochina M."/>
            <person name="Waite D.W."/>
            <person name="Rinke C."/>
            <person name="Skarshewski A."/>
            <person name="Chaumeil P.A."/>
            <person name="Hugenholtz P."/>
        </authorList>
    </citation>
    <scope>NUCLEOTIDE SEQUENCE [LARGE SCALE GENOMIC DNA]</scope>
    <source>
        <strain evidence="8">UBA9667</strain>
    </source>
</reference>
<keyword evidence="2 6" id="KW-0812">Transmembrane</keyword>
<feature type="transmembrane region" description="Helical" evidence="6">
    <location>
        <begin position="120"/>
        <end position="138"/>
    </location>
</feature>
<dbReference type="SUPFAM" id="SSF161111">
    <property type="entry name" value="Cation efflux protein transmembrane domain-like"/>
    <property type="match status" value="1"/>
</dbReference>
<dbReference type="GO" id="GO:0005385">
    <property type="term" value="F:zinc ion transmembrane transporter activity"/>
    <property type="evidence" value="ECO:0007669"/>
    <property type="project" value="TreeGrafter"/>
</dbReference>
<evidence type="ECO:0000256" key="2">
    <source>
        <dbReference type="ARBA" id="ARBA00022692"/>
    </source>
</evidence>
<comment type="caution">
    <text evidence="8">The sequence shown here is derived from an EMBL/GenBank/DDBJ whole genome shotgun (WGS) entry which is preliminary data.</text>
</comment>
<evidence type="ECO:0000256" key="5">
    <source>
        <dbReference type="ARBA" id="ARBA00023136"/>
    </source>
</evidence>
<feature type="transmembrane region" description="Helical" evidence="6">
    <location>
        <begin position="209"/>
        <end position="232"/>
    </location>
</feature>
<keyword evidence="4 6" id="KW-1133">Transmembrane helix</keyword>
<comment type="subcellular location">
    <subcellularLocation>
        <location evidence="1">Membrane</location>
        <topology evidence="1">Multi-pass membrane protein</topology>
    </subcellularLocation>
</comment>
<dbReference type="Pfam" id="PF01545">
    <property type="entry name" value="Cation_efflux"/>
    <property type="match status" value="1"/>
</dbReference>
<dbReference type="PANTHER" id="PTHR11562:SF17">
    <property type="entry name" value="RE54080P-RELATED"/>
    <property type="match status" value="1"/>
</dbReference>
<protein>
    <submittedName>
        <fullName evidence="8">Cation transporter</fullName>
    </submittedName>
</protein>
<gene>
    <name evidence="8" type="ORF">DHW31_09620</name>
</gene>
<sequence>MKKTIFKIEQMDCPSEENLIRMKLQNIEGIAKQEFDLKGRVLTVYHTGDYKVIEHQLATLNLGSRFIESLAAGDFHAEEDNRQRKVLWIVLAINFGFFLIEMSTGILSKSMGLVADSLDMLADAFVYGLSLFAVGAAVSRKKRVALICGYFQILLAAIGFIEVIRRFIGAEEMPVFQTMISISILALIANVICLLLLQRTKSNDAHIQASIIFSSNDVIINVGVILAGFLVWKLDNQIPDLVIGSIVFAIVVRGALRILKLAKN</sequence>
<dbReference type="Gene3D" id="1.20.1510.10">
    <property type="entry name" value="Cation efflux protein transmembrane domain"/>
    <property type="match status" value="1"/>
</dbReference>
<dbReference type="GO" id="GO:0046872">
    <property type="term" value="F:metal ion binding"/>
    <property type="evidence" value="ECO:0007669"/>
    <property type="project" value="InterPro"/>
</dbReference>
<feature type="transmembrane region" description="Helical" evidence="6">
    <location>
        <begin position="238"/>
        <end position="256"/>
    </location>
</feature>
<dbReference type="GO" id="GO:0005886">
    <property type="term" value="C:plasma membrane"/>
    <property type="evidence" value="ECO:0007669"/>
    <property type="project" value="TreeGrafter"/>
</dbReference>
<feature type="transmembrane region" description="Helical" evidence="6">
    <location>
        <begin position="176"/>
        <end position="197"/>
    </location>
</feature>
<dbReference type="SUPFAM" id="SSF55008">
    <property type="entry name" value="HMA, heavy metal-associated domain"/>
    <property type="match status" value="1"/>
</dbReference>
<evidence type="ECO:0000256" key="6">
    <source>
        <dbReference type="SAM" id="Phobius"/>
    </source>
</evidence>
<organism evidence="8 9">
    <name type="scientific">Bacteroides graminisolvens</name>
    <dbReference type="NCBI Taxonomy" id="477666"/>
    <lineage>
        <taxon>Bacteria</taxon>
        <taxon>Pseudomonadati</taxon>
        <taxon>Bacteroidota</taxon>
        <taxon>Bacteroidia</taxon>
        <taxon>Bacteroidales</taxon>
        <taxon>Bacteroidaceae</taxon>
        <taxon>Bacteroides</taxon>
    </lineage>
</organism>
<dbReference type="InterPro" id="IPR058533">
    <property type="entry name" value="Cation_efflux_TM"/>
</dbReference>
<keyword evidence="3" id="KW-0864">Zinc transport</keyword>
<evidence type="ECO:0000259" key="7">
    <source>
        <dbReference type="Pfam" id="PF01545"/>
    </source>
</evidence>
<dbReference type="PANTHER" id="PTHR11562">
    <property type="entry name" value="CATION EFFLUX PROTEIN/ ZINC TRANSPORTER"/>
    <property type="match status" value="1"/>
</dbReference>
<dbReference type="EMBL" id="DPVG01000351">
    <property type="protein sequence ID" value="HCK25016.1"/>
    <property type="molecule type" value="Genomic_DNA"/>
</dbReference>
<evidence type="ECO:0000256" key="3">
    <source>
        <dbReference type="ARBA" id="ARBA00022906"/>
    </source>
</evidence>
<evidence type="ECO:0000313" key="8">
    <source>
        <dbReference type="EMBL" id="HCK25016.1"/>
    </source>
</evidence>
<keyword evidence="3" id="KW-0862">Zinc</keyword>
<keyword evidence="5 6" id="KW-0472">Membrane</keyword>